<evidence type="ECO:0000259" key="6">
    <source>
        <dbReference type="PROSITE" id="PS51214"/>
    </source>
</evidence>
<evidence type="ECO:0000256" key="1">
    <source>
        <dbReference type="ARBA" id="ARBA00010394"/>
    </source>
</evidence>
<gene>
    <name evidence="7" type="ORF">ARALYDRAFT_909535</name>
</gene>
<name>D7M7E4_ARALL</name>
<dbReference type="eggNOG" id="KOG0496">
    <property type="taxonomic scope" value="Eukaryota"/>
</dbReference>
<feature type="domain" description="IBB" evidence="6">
    <location>
        <begin position="64"/>
        <end position="129"/>
    </location>
</feature>
<dbReference type="Gramene" id="scaffold_601592.1">
    <property type="protein sequence ID" value="scaffold_601592.1"/>
    <property type="gene ID" value="scaffold_601592.1"/>
</dbReference>
<dbReference type="InterPro" id="IPR016024">
    <property type="entry name" value="ARM-type_fold"/>
</dbReference>
<dbReference type="GO" id="GO:0061608">
    <property type="term" value="F:nuclear import signal receptor activity"/>
    <property type="evidence" value="ECO:0007669"/>
    <property type="project" value="InterPro"/>
</dbReference>
<protein>
    <recommendedName>
        <fullName evidence="6">IBB domain-containing protein</fullName>
    </recommendedName>
</protein>
<dbReference type="eggNOG" id="KOG0166">
    <property type="taxonomic scope" value="Eukaryota"/>
</dbReference>
<dbReference type="Gene3D" id="1.25.10.10">
    <property type="entry name" value="Leucine-rich Repeat Variant"/>
    <property type="match status" value="1"/>
</dbReference>
<dbReference type="HOGENOM" id="CLU_1211231_0_0_1"/>
<organism evidence="8">
    <name type="scientific">Arabidopsis lyrata subsp. lyrata</name>
    <name type="common">Lyre-leaved rock-cress</name>
    <dbReference type="NCBI Taxonomy" id="81972"/>
    <lineage>
        <taxon>Eukaryota</taxon>
        <taxon>Viridiplantae</taxon>
        <taxon>Streptophyta</taxon>
        <taxon>Embryophyta</taxon>
        <taxon>Tracheophyta</taxon>
        <taxon>Spermatophyta</taxon>
        <taxon>Magnoliopsida</taxon>
        <taxon>eudicotyledons</taxon>
        <taxon>Gunneridae</taxon>
        <taxon>Pentapetalae</taxon>
        <taxon>rosids</taxon>
        <taxon>malvids</taxon>
        <taxon>Brassicales</taxon>
        <taxon>Brassicaceae</taxon>
        <taxon>Camelineae</taxon>
        <taxon>Arabidopsis</taxon>
    </lineage>
</organism>
<evidence type="ECO:0000256" key="3">
    <source>
        <dbReference type="ARBA" id="ARBA00022927"/>
    </source>
</evidence>
<proteinExistence type="inferred from homology"/>
<feature type="region of interest" description="Disordered" evidence="5">
    <location>
        <begin position="51"/>
        <end position="80"/>
    </location>
</feature>
<evidence type="ECO:0000256" key="4">
    <source>
        <dbReference type="PROSITE-ProRule" id="PRU00561"/>
    </source>
</evidence>
<comment type="similarity">
    <text evidence="1">Belongs to the importin alpha family.</text>
</comment>
<evidence type="ECO:0000313" key="7">
    <source>
        <dbReference type="EMBL" id="EFH49994.1"/>
    </source>
</evidence>
<dbReference type="PROSITE" id="PS51214">
    <property type="entry name" value="IBB"/>
    <property type="match status" value="1"/>
</dbReference>
<dbReference type="Proteomes" id="UP000008694">
    <property type="component" value="Unassembled WGS sequence"/>
</dbReference>
<dbReference type="SUPFAM" id="SSF48371">
    <property type="entry name" value="ARM repeat"/>
    <property type="match status" value="1"/>
</dbReference>
<accession>D7M7E4</accession>
<dbReference type="GO" id="GO:0006606">
    <property type="term" value="P:protein import into nucleus"/>
    <property type="evidence" value="ECO:0007669"/>
    <property type="project" value="InterPro"/>
</dbReference>
<dbReference type="InterPro" id="IPR011989">
    <property type="entry name" value="ARM-like"/>
</dbReference>
<dbReference type="AlphaFoldDB" id="D7M7E4"/>
<dbReference type="InterPro" id="IPR002652">
    <property type="entry name" value="Importin-a_IBB"/>
</dbReference>
<dbReference type="STRING" id="81972.D7M7E4"/>
<dbReference type="PANTHER" id="PTHR23316">
    <property type="entry name" value="IMPORTIN ALPHA"/>
    <property type="match status" value="1"/>
</dbReference>
<keyword evidence="3" id="KW-0653">Protein transport</keyword>
<evidence type="ECO:0000256" key="5">
    <source>
        <dbReference type="SAM" id="MobiDB-lite"/>
    </source>
</evidence>
<evidence type="ECO:0000313" key="8">
    <source>
        <dbReference type="Proteomes" id="UP000008694"/>
    </source>
</evidence>
<evidence type="ECO:0000256" key="2">
    <source>
        <dbReference type="ARBA" id="ARBA00022448"/>
    </source>
</evidence>
<sequence length="229" mass="25897">MAMDMCKSSLFHVFTLSLTSLSNSLINLRKLFSFISSPNLIIKSIFQSLTRRSPNPSSTTAALPPRSSSSSAADASTEVRRNRYKVAVDAEEGRRRREDNMVEKSKREESLLLELGSLPSMVGGVWSDDRSLQLEATTQFRKLLSIECNPPIEEVIQAGVVPRFVEFLTREDYPQLQHYMESFTTYIVNLLKKEKLFAPQGGPIILSQARQMTTYKISASFCFFLECFS</sequence>
<dbReference type="Pfam" id="PF01749">
    <property type="entry name" value="IBB"/>
    <property type="match status" value="1"/>
</dbReference>
<keyword evidence="8" id="KW-1185">Reference proteome</keyword>
<feature type="compositionally biased region" description="Low complexity" evidence="5">
    <location>
        <begin position="56"/>
        <end position="76"/>
    </location>
</feature>
<reference evidence="8" key="1">
    <citation type="journal article" date="2011" name="Nat. Genet.">
        <title>The Arabidopsis lyrata genome sequence and the basis of rapid genome size change.</title>
        <authorList>
            <person name="Hu T.T."/>
            <person name="Pattyn P."/>
            <person name="Bakker E.G."/>
            <person name="Cao J."/>
            <person name="Cheng J.-F."/>
            <person name="Clark R.M."/>
            <person name="Fahlgren N."/>
            <person name="Fawcett J.A."/>
            <person name="Grimwood J."/>
            <person name="Gundlach H."/>
            <person name="Haberer G."/>
            <person name="Hollister J.D."/>
            <person name="Ossowski S."/>
            <person name="Ottilar R.P."/>
            <person name="Salamov A.A."/>
            <person name="Schneeberger K."/>
            <person name="Spannagl M."/>
            <person name="Wang X."/>
            <person name="Yang L."/>
            <person name="Nasrallah M.E."/>
            <person name="Bergelson J."/>
            <person name="Carrington J.C."/>
            <person name="Gaut B.S."/>
            <person name="Schmutz J."/>
            <person name="Mayer K.F.X."/>
            <person name="Van de Peer Y."/>
            <person name="Grigoriev I.V."/>
            <person name="Nordborg M."/>
            <person name="Weigel D."/>
            <person name="Guo Y.-L."/>
        </authorList>
    </citation>
    <scope>NUCLEOTIDE SEQUENCE [LARGE SCALE GENOMIC DNA]</scope>
    <source>
        <strain evidence="8">cv. MN47</strain>
    </source>
</reference>
<keyword evidence="2 4" id="KW-0813">Transport</keyword>
<dbReference type="EMBL" id="GL348718">
    <property type="protein sequence ID" value="EFH49994.1"/>
    <property type="molecule type" value="Genomic_DNA"/>
</dbReference>